<name>A0A165HW68_XYLHT</name>
<sequence length="234" mass="26987">MLFRDQSTILQIYKMTIKKVRERTKKVKKATKAAEDPKSDFPKYKFKWQYHCPRQRCGEGEETVDGSDQGMAILRIVLPTRQSVYIAYTMATDVFIPSWSSARVPPGCHLLLDPRCPPQLEILQELHHGITERPDVLDAIFLKTVIVPARGAFASLLLFRNFGKDYLPGFMRDIKISNFNRRSRRGRRRTLRGNSTLERDSSDHQASARHCTKSLYDEYKVPDIGNNIDIARES</sequence>
<proteinExistence type="predicted"/>
<evidence type="ECO:0000313" key="3">
    <source>
        <dbReference type="Proteomes" id="UP000076632"/>
    </source>
</evidence>
<feature type="region of interest" description="Disordered" evidence="1">
    <location>
        <begin position="185"/>
        <end position="209"/>
    </location>
</feature>
<dbReference type="GeneID" id="28896025"/>
<dbReference type="EMBL" id="KV407456">
    <property type="protein sequence ID" value="KZF24010.1"/>
    <property type="molecule type" value="Genomic_DNA"/>
</dbReference>
<evidence type="ECO:0000256" key="1">
    <source>
        <dbReference type="SAM" id="MobiDB-lite"/>
    </source>
</evidence>
<accession>A0A165HW68</accession>
<dbReference type="AlphaFoldDB" id="A0A165HW68"/>
<reference evidence="2 3" key="1">
    <citation type="journal article" date="2016" name="Fungal Biol.">
        <title>The genome of Xylona heveae provides a window into fungal endophytism.</title>
        <authorList>
            <person name="Gazis R."/>
            <person name="Kuo A."/>
            <person name="Riley R."/>
            <person name="LaButti K."/>
            <person name="Lipzen A."/>
            <person name="Lin J."/>
            <person name="Amirebrahimi M."/>
            <person name="Hesse C.N."/>
            <person name="Spatafora J.W."/>
            <person name="Henrissat B."/>
            <person name="Hainaut M."/>
            <person name="Grigoriev I.V."/>
            <person name="Hibbett D.S."/>
        </authorList>
    </citation>
    <scope>NUCLEOTIDE SEQUENCE [LARGE SCALE GENOMIC DNA]</scope>
    <source>
        <strain evidence="2 3">TC161</strain>
    </source>
</reference>
<dbReference type="InParanoid" id="A0A165HW68"/>
<evidence type="ECO:0000313" key="2">
    <source>
        <dbReference type="EMBL" id="KZF24010.1"/>
    </source>
</evidence>
<keyword evidence="3" id="KW-1185">Reference proteome</keyword>
<protein>
    <submittedName>
        <fullName evidence="2">Uncharacterized protein</fullName>
    </submittedName>
</protein>
<organism evidence="2 3">
    <name type="scientific">Xylona heveae (strain CBS 132557 / TC161)</name>
    <dbReference type="NCBI Taxonomy" id="1328760"/>
    <lineage>
        <taxon>Eukaryota</taxon>
        <taxon>Fungi</taxon>
        <taxon>Dikarya</taxon>
        <taxon>Ascomycota</taxon>
        <taxon>Pezizomycotina</taxon>
        <taxon>Xylonomycetes</taxon>
        <taxon>Xylonales</taxon>
        <taxon>Xylonaceae</taxon>
        <taxon>Xylona</taxon>
    </lineage>
</organism>
<dbReference type="RefSeq" id="XP_018189565.1">
    <property type="nucleotide sequence ID" value="XM_018330888.1"/>
</dbReference>
<dbReference type="Proteomes" id="UP000076632">
    <property type="component" value="Unassembled WGS sequence"/>
</dbReference>
<gene>
    <name evidence="2" type="ORF">L228DRAFT_236984</name>
</gene>